<dbReference type="OrthoDB" id="8451383at2"/>
<sequence>MPFHQPFRTHFEQGDLVFGLSKERIKYAQKYPQFADFLDVNNIATIDRYSITQREIYIRQMYEHKIPSNQECFNKAIKEHRKYNSIRNSDDTLSIEYGSGKVNYPRQITSRKCKAGLSWFSQTSRRSCIHFILDGIDMESVVHKHYENKIRKGSSYTGSELRWIYRNRRDPKVRSCIQFWRNGIPVTPPWVEGDNAALWQNYHPKFEKSRIELGEFAETALDIY</sequence>
<organism evidence="1 2">
    <name type="scientific">Xenorhabdus beddingii</name>
    <dbReference type="NCBI Taxonomy" id="40578"/>
    <lineage>
        <taxon>Bacteria</taxon>
        <taxon>Pseudomonadati</taxon>
        <taxon>Pseudomonadota</taxon>
        <taxon>Gammaproteobacteria</taxon>
        <taxon>Enterobacterales</taxon>
        <taxon>Morganellaceae</taxon>
        <taxon>Xenorhabdus</taxon>
    </lineage>
</organism>
<protein>
    <submittedName>
        <fullName evidence="1">T3SS effector EspK</fullName>
    </submittedName>
</protein>
<comment type="caution">
    <text evidence="1">The sequence shown here is derived from an EMBL/GenBank/DDBJ whole genome shotgun (WGS) entry which is preliminary data.</text>
</comment>
<dbReference type="Proteomes" id="UP000194204">
    <property type="component" value="Unassembled WGS sequence"/>
</dbReference>
<name>A0A1Y2SQX2_9GAMM</name>
<gene>
    <name evidence="1" type="ORF">Xbed_01823</name>
</gene>
<dbReference type="RefSeq" id="WP_086112610.1">
    <property type="nucleotide sequence ID" value="NZ_CAWNHF010000024.1"/>
</dbReference>
<proteinExistence type="predicted"/>
<evidence type="ECO:0000313" key="1">
    <source>
        <dbReference type="EMBL" id="OTA20107.1"/>
    </source>
</evidence>
<dbReference type="EMBL" id="MUBK01000012">
    <property type="protein sequence ID" value="OTA20107.1"/>
    <property type="molecule type" value="Genomic_DNA"/>
</dbReference>
<keyword evidence="2" id="KW-1185">Reference proteome</keyword>
<dbReference type="AlphaFoldDB" id="A0A1Y2SQX2"/>
<accession>A0A1Y2SQX2</accession>
<reference evidence="1 2" key="1">
    <citation type="submission" date="2017-01" db="EMBL/GenBank/DDBJ databases">
        <title>Deconstructing symbiosis and pathogenesis requirements using a combined genomic-metabolomic approach.</title>
        <authorList>
            <person name="Tobias N.J."/>
            <person name="Wolff H."/>
            <person name="Djahanschiri B."/>
            <person name="Ebersberger I."/>
            <person name="Bode H.B."/>
        </authorList>
    </citation>
    <scope>NUCLEOTIDE SEQUENCE [LARGE SCALE GENOMIC DNA]</scope>
    <source>
        <strain evidence="1 2">DSM 4764</strain>
    </source>
</reference>
<evidence type="ECO:0000313" key="2">
    <source>
        <dbReference type="Proteomes" id="UP000194204"/>
    </source>
</evidence>